<dbReference type="CDD" id="cd02440">
    <property type="entry name" value="AdoMet_MTases"/>
    <property type="match status" value="1"/>
</dbReference>
<dbReference type="PANTHER" id="PTHR43861">
    <property type="entry name" value="TRANS-ACONITATE 2-METHYLTRANSFERASE-RELATED"/>
    <property type="match status" value="1"/>
</dbReference>
<evidence type="ECO:0000313" key="1">
    <source>
        <dbReference type="EMBL" id="QHS98694.1"/>
    </source>
</evidence>
<dbReference type="PANTHER" id="PTHR43861:SF6">
    <property type="entry name" value="METHYLTRANSFERASE TYPE 11"/>
    <property type="match status" value="1"/>
</dbReference>
<name>A0A6C0C4J3_9ZZZZ</name>
<dbReference type="EMBL" id="MN739321">
    <property type="protein sequence ID" value="QHS98694.1"/>
    <property type="molecule type" value="Genomic_DNA"/>
</dbReference>
<evidence type="ECO:0008006" key="2">
    <source>
        <dbReference type="Google" id="ProtNLM"/>
    </source>
</evidence>
<dbReference type="SUPFAM" id="SSF53335">
    <property type="entry name" value="S-adenosyl-L-methionine-dependent methyltransferases"/>
    <property type="match status" value="1"/>
</dbReference>
<protein>
    <recommendedName>
        <fullName evidence="2">Methyltransferase</fullName>
    </recommendedName>
</protein>
<reference evidence="1" key="1">
    <citation type="journal article" date="2020" name="Nature">
        <title>Giant virus diversity and host interactions through global metagenomics.</title>
        <authorList>
            <person name="Schulz F."/>
            <person name="Roux S."/>
            <person name="Paez-Espino D."/>
            <person name="Jungbluth S."/>
            <person name="Walsh D.A."/>
            <person name="Denef V.J."/>
            <person name="McMahon K.D."/>
            <person name="Konstantinidis K.T."/>
            <person name="Eloe-Fadrosh E.A."/>
            <person name="Kyrpides N.C."/>
            <person name="Woyke T."/>
        </authorList>
    </citation>
    <scope>NUCLEOTIDE SEQUENCE</scope>
    <source>
        <strain evidence="1">GVMAG-M-3300020185-18</strain>
    </source>
</reference>
<dbReference type="Pfam" id="PF13489">
    <property type="entry name" value="Methyltransf_23"/>
    <property type="match status" value="1"/>
</dbReference>
<proteinExistence type="predicted"/>
<dbReference type="Gene3D" id="3.40.50.150">
    <property type="entry name" value="Vaccinia Virus protein VP39"/>
    <property type="match status" value="1"/>
</dbReference>
<organism evidence="1">
    <name type="scientific">viral metagenome</name>
    <dbReference type="NCBI Taxonomy" id="1070528"/>
    <lineage>
        <taxon>unclassified sequences</taxon>
        <taxon>metagenomes</taxon>
        <taxon>organismal metagenomes</taxon>
    </lineage>
</organism>
<sequence length="288" mass="34341">MENILVNLNLINKNEIIIEHKGTRDISNINVKSNNNIKWLDIEQFKNYSEENLNEYLVGTDLKELNIKNIRKSTYNDDKRRYDFIKHRFEKKSKILDFGCGTGGFLHLIKNEYDVYGVEMSDNYRNILQKENLNIYKFIDDINIKFDCICLWHVFEHLDKPLEILKNISKKLKKNGKIYIEVPHSNDILINRYGCDEFKKFTYWSEHLILHTKKSLKTFIEAVNLNVKEIINIQRYNLINHLYWLSKGKPGGQKKWEDMNINMLNEQYKKVLIDNNETDTILAICELN</sequence>
<dbReference type="InterPro" id="IPR029063">
    <property type="entry name" value="SAM-dependent_MTases_sf"/>
</dbReference>
<accession>A0A6C0C4J3</accession>
<dbReference type="AlphaFoldDB" id="A0A6C0C4J3"/>